<keyword evidence="6" id="KW-0413">Isomerase</keyword>
<name>A0AAW6U8X5_9MOLU</name>
<comment type="catalytic activity">
    <reaction evidence="9">
        <text>ATP + H2O = ADP + phosphate + H(+)</text>
        <dbReference type="Rhea" id="RHEA:13065"/>
        <dbReference type="ChEBI" id="CHEBI:15377"/>
        <dbReference type="ChEBI" id="CHEBI:15378"/>
        <dbReference type="ChEBI" id="CHEBI:30616"/>
        <dbReference type="ChEBI" id="CHEBI:43474"/>
        <dbReference type="ChEBI" id="CHEBI:456216"/>
        <dbReference type="EC" id="5.6.2.4"/>
    </reaction>
</comment>
<comment type="catalytic activity">
    <reaction evidence="7">
        <text>Couples ATP hydrolysis with the unwinding of duplex DNA by translocating in the 3'-5' direction.</text>
        <dbReference type="EC" id="5.6.2.4"/>
    </reaction>
</comment>
<dbReference type="EMBL" id="JASCXW010000002">
    <property type="protein sequence ID" value="MDI6452139.1"/>
    <property type="molecule type" value="Genomic_DNA"/>
</dbReference>
<gene>
    <name evidence="12" type="ORF">QJ521_01070</name>
</gene>
<dbReference type="InterPro" id="IPR014017">
    <property type="entry name" value="DNA_helicase_UvrD-like_C"/>
</dbReference>
<dbReference type="SUPFAM" id="SSF52540">
    <property type="entry name" value="P-loop containing nucleoside triphosphate hydrolases"/>
    <property type="match status" value="1"/>
</dbReference>
<dbReference type="InterPro" id="IPR000212">
    <property type="entry name" value="DNA_helicase_UvrD/REP"/>
</dbReference>
<evidence type="ECO:0000256" key="1">
    <source>
        <dbReference type="ARBA" id="ARBA00009922"/>
    </source>
</evidence>
<evidence type="ECO:0000256" key="7">
    <source>
        <dbReference type="ARBA" id="ARBA00034617"/>
    </source>
</evidence>
<dbReference type="GO" id="GO:0016787">
    <property type="term" value="F:hydrolase activity"/>
    <property type="evidence" value="ECO:0007669"/>
    <property type="project" value="UniProtKB-UniRule"/>
</dbReference>
<evidence type="ECO:0000256" key="6">
    <source>
        <dbReference type="ARBA" id="ARBA00023235"/>
    </source>
</evidence>
<evidence type="ECO:0000313" key="12">
    <source>
        <dbReference type="EMBL" id="MDI6452139.1"/>
    </source>
</evidence>
<proteinExistence type="inferred from homology"/>
<accession>A0AAW6U8X5</accession>
<dbReference type="InterPro" id="IPR013986">
    <property type="entry name" value="DExx_box_DNA_helicase_dom_sf"/>
</dbReference>
<dbReference type="PANTHER" id="PTHR11070">
    <property type="entry name" value="UVRD / RECB / PCRA DNA HELICASE FAMILY MEMBER"/>
    <property type="match status" value="1"/>
</dbReference>
<evidence type="ECO:0000256" key="3">
    <source>
        <dbReference type="ARBA" id="ARBA00022801"/>
    </source>
</evidence>
<comment type="similarity">
    <text evidence="1">Belongs to the helicase family. UvrD subfamily.</text>
</comment>
<evidence type="ECO:0000256" key="10">
    <source>
        <dbReference type="PROSITE-ProRule" id="PRU00560"/>
    </source>
</evidence>
<dbReference type="AlphaFoldDB" id="A0AAW6U8X5"/>
<sequence>MELNEEQKKVVYTNERFLFLLAGAGSGKTRVIVERIKHLIDQGTPAHKILAITFTRKASFEMKERLHNIDVHIHTFHQFCYLKLIEDYQQNFMMINEDSISFRKDELLEITKYKNSLFQNKKPAKYEIYQNQLKENNAKDFDDLLIDFYNLISHKSHSYDYNYIFIDEFQDTNLLQYQLLKTLVKKHTCILAVGDPDQSIFSFRGANSKIIYKFVKEFRAKIYTLSINYRSNQNIIFHANRLIRRNNRKYKKELIPSNISKNFVVHLIFFNQIEESFSILKVIKNLRRKKIQDEEIAVLYRNHFRSYELQKVLDENDILYQTYDENNEHTKSGVQLLTIHKAKGLEFDAVIVIGLEHGVLPSLRKYDQTQLDEERRLMFVAMTRARHYLYLTSVKTNSDYHSFTSSIFIRESGVKTIKINRNNGIISLGDFNGHQTKND</sequence>
<comment type="caution">
    <text evidence="12">The sequence shown here is derived from an EMBL/GenBank/DDBJ whole genome shotgun (WGS) entry which is preliminary data.</text>
</comment>
<dbReference type="GO" id="GO:0003677">
    <property type="term" value="F:DNA binding"/>
    <property type="evidence" value="ECO:0007669"/>
    <property type="project" value="UniProtKB-KW"/>
</dbReference>
<dbReference type="Gene3D" id="3.40.50.300">
    <property type="entry name" value="P-loop containing nucleotide triphosphate hydrolases"/>
    <property type="match status" value="4"/>
</dbReference>
<evidence type="ECO:0000313" key="13">
    <source>
        <dbReference type="Proteomes" id="UP001431532"/>
    </source>
</evidence>
<dbReference type="InterPro" id="IPR027417">
    <property type="entry name" value="P-loop_NTPase"/>
</dbReference>
<dbReference type="PROSITE" id="PS51198">
    <property type="entry name" value="UVRD_HELICASE_ATP_BIND"/>
    <property type="match status" value="1"/>
</dbReference>
<dbReference type="CDD" id="cd17932">
    <property type="entry name" value="DEXQc_UvrD"/>
    <property type="match status" value="1"/>
</dbReference>
<evidence type="ECO:0000256" key="8">
    <source>
        <dbReference type="ARBA" id="ARBA00034808"/>
    </source>
</evidence>
<dbReference type="Gene3D" id="1.10.10.160">
    <property type="match status" value="1"/>
</dbReference>
<evidence type="ECO:0000256" key="2">
    <source>
        <dbReference type="ARBA" id="ARBA00022741"/>
    </source>
</evidence>
<dbReference type="CDD" id="cd18807">
    <property type="entry name" value="SF1_C_UvrD"/>
    <property type="match status" value="1"/>
</dbReference>
<keyword evidence="5 10" id="KW-0067">ATP-binding</keyword>
<dbReference type="GO" id="GO:0043138">
    <property type="term" value="F:3'-5' DNA helicase activity"/>
    <property type="evidence" value="ECO:0007669"/>
    <property type="project" value="UniProtKB-EC"/>
</dbReference>
<evidence type="ECO:0000256" key="9">
    <source>
        <dbReference type="ARBA" id="ARBA00048988"/>
    </source>
</evidence>
<dbReference type="GO" id="GO:0000725">
    <property type="term" value="P:recombinational repair"/>
    <property type="evidence" value="ECO:0007669"/>
    <property type="project" value="TreeGrafter"/>
</dbReference>
<dbReference type="EC" id="5.6.2.4" evidence="8"/>
<dbReference type="Proteomes" id="UP001431532">
    <property type="component" value="Unassembled WGS sequence"/>
</dbReference>
<keyword evidence="13" id="KW-1185">Reference proteome</keyword>
<feature type="binding site" evidence="10">
    <location>
        <begin position="22"/>
        <end position="29"/>
    </location>
    <ligand>
        <name>ATP</name>
        <dbReference type="ChEBI" id="CHEBI:30616"/>
    </ligand>
</feature>
<keyword evidence="2 10" id="KW-0547">Nucleotide-binding</keyword>
<keyword evidence="3 10" id="KW-0378">Hydrolase</keyword>
<evidence type="ECO:0000256" key="4">
    <source>
        <dbReference type="ARBA" id="ARBA00022806"/>
    </source>
</evidence>
<dbReference type="Pfam" id="PF00580">
    <property type="entry name" value="UvrD-helicase"/>
    <property type="match status" value="2"/>
</dbReference>
<organism evidence="12 13">
    <name type="scientific">Peloplasma aerotolerans</name>
    <dbReference type="NCBI Taxonomy" id="3044389"/>
    <lineage>
        <taxon>Bacteria</taxon>
        <taxon>Bacillati</taxon>
        <taxon>Mycoplasmatota</taxon>
        <taxon>Mollicutes</taxon>
        <taxon>Acholeplasmatales</taxon>
        <taxon>Acholeplasmataceae</taxon>
        <taxon>Peloplasma</taxon>
    </lineage>
</organism>
<protein>
    <recommendedName>
        <fullName evidence="8">DNA 3'-5' helicase</fullName>
        <ecNumber evidence="8">5.6.2.4</ecNumber>
    </recommendedName>
</protein>
<reference evidence="12" key="1">
    <citation type="submission" date="2023-05" db="EMBL/GenBank/DDBJ databases">
        <title>Mariniplasma microaerophilum sp. nov., a novel anaerobic mollicute isolated from terrestrial mud volcano, Taman Peninsula, Russia.</title>
        <authorList>
            <person name="Khomyakova M.A."/>
            <person name="Merkel A.Y."/>
            <person name="Slobodkin A.I."/>
        </authorList>
    </citation>
    <scope>NUCLEOTIDE SEQUENCE</scope>
    <source>
        <strain evidence="12">M4Ah</strain>
    </source>
</reference>
<dbReference type="RefSeq" id="WP_282838554.1">
    <property type="nucleotide sequence ID" value="NZ_JASCXW010000002.1"/>
</dbReference>
<dbReference type="InterPro" id="IPR014016">
    <property type="entry name" value="UvrD-like_ATP-bd"/>
</dbReference>
<keyword evidence="4 10" id="KW-0347">Helicase</keyword>
<evidence type="ECO:0000256" key="5">
    <source>
        <dbReference type="ARBA" id="ARBA00022840"/>
    </source>
</evidence>
<dbReference type="GO" id="GO:0005524">
    <property type="term" value="F:ATP binding"/>
    <property type="evidence" value="ECO:0007669"/>
    <property type="project" value="UniProtKB-UniRule"/>
</dbReference>
<feature type="domain" description="UvrD-like helicase ATP-binding" evidence="11">
    <location>
        <begin position="1"/>
        <end position="232"/>
    </location>
</feature>
<dbReference type="Pfam" id="PF13361">
    <property type="entry name" value="UvrD_C"/>
    <property type="match status" value="1"/>
</dbReference>
<evidence type="ECO:0000259" key="11">
    <source>
        <dbReference type="PROSITE" id="PS51198"/>
    </source>
</evidence>